<proteinExistence type="predicted"/>
<dbReference type="AlphaFoldDB" id="V4B3Q9"/>
<evidence type="ECO:0000313" key="2">
    <source>
        <dbReference type="EMBL" id="ESP02026.1"/>
    </source>
</evidence>
<organism evidence="2 3">
    <name type="scientific">Lottia gigantea</name>
    <name type="common">Giant owl limpet</name>
    <dbReference type="NCBI Taxonomy" id="225164"/>
    <lineage>
        <taxon>Eukaryota</taxon>
        <taxon>Metazoa</taxon>
        <taxon>Spiralia</taxon>
        <taxon>Lophotrochozoa</taxon>
        <taxon>Mollusca</taxon>
        <taxon>Gastropoda</taxon>
        <taxon>Patellogastropoda</taxon>
        <taxon>Lottioidea</taxon>
        <taxon>Lottiidae</taxon>
        <taxon>Lottia</taxon>
    </lineage>
</organism>
<accession>V4B3Q9</accession>
<evidence type="ECO:0000313" key="3">
    <source>
        <dbReference type="Proteomes" id="UP000030746"/>
    </source>
</evidence>
<evidence type="ECO:0000256" key="1">
    <source>
        <dbReference type="SAM" id="MobiDB-lite"/>
    </source>
</evidence>
<gene>
    <name evidence="2" type="ORF">LOTGIDRAFT_157157</name>
</gene>
<keyword evidence="3" id="KW-1185">Reference proteome</keyword>
<dbReference type="KEGG" id="lgi:LOTGIDRAFT_157157"/>
<sequence length="497" mass="56441">MATSYKNPPKFGEDISYETWKNELEVWRLMTDVNVKKQALAVTLTLFGREKAIEIAAADLNKDDGMKTLIDKLFKKDEKDAAYEAYSNFDKFKKTGEISMSEYVNEFEQKYQKAKKYDMTISDAVLAYKLLYNANLSNTERKLALTATVDGTLKSMKSALMRIFTDSASKPIEDKSTGISVKEESALHTGQKYKKQPYQQSKTTTSHFKETDRRSGTEGMAVSDCPHRVSNVNYSECGEEEELCNMTLFTKSGELSKNEVFMTEYFGCAVLDTACSKIVCGMKWIDNYIDSLPTKEKGKVKKKNSNKEFKFGDGVSKQSMKYVNIPVKIAGVYCNIDTEVVEADIPLLLSKESLKRANTVFDLAHDKASIFKRPVQLQFTSSGHYCIDLRDEIQGVSDETPEDVMIFEENLSQKEKIKMLEKLHKQFGHATSDRLKKLIVSAGHDDRYIFKLLDDLVKKCVVCQRFQRPQHKPAVGFPLASEFNDTVAVDLHQLDKN</sequence>
<dbReference type="CTD" id="20237235"/>
<dbReference type="EMBL" id="KB200329">
    <property type="protein sequence ID" value="ESP02026.1"/>
    <property type="molecule type" value="Genomic_DNA"/>
</dbReference>
<dbReference type="Proteomes" id="UP000030746">
    <property type="component" value="Unassembled WGS sequence"/>
</dbReference>
<feature type="region of interest" description="Disordered" evidence="1">
    <location>
        <begin position="186"/>
        <end position="222"/>
    </location>
</feature>
<feature type="compositionally biased region" description="Basic and acidic residues" evidence="1">
    <location>
        <begin position="207"/>
        <end position="216"/>
    </location>
</feature>
<dbReference type="HOGENOM" id="CLU_464857_0_0_1"/>
<protein>
    <submittedName>
        <fullName evidence="2">Uncharacterized protein</fullName>
    </submittedName>
</protein>
<dbReference type="OrthoDB" id="6157099at2759"/>
<feature type="compositionally biased region" description="Low complexity" evidence="1">
    <location>
        <begin position="196"/>
        <end position="206"/>
    </location>
</feature>
<name>V4B3Q9_LOTGI</name>
<dbReference type="RefSeq" id="XP_009047184.1">
    <property type="nucleotide sequence ID" value="XM_009048936.1"/>
</dbReference>
<reference evidence="2 3" key="1">
    <citation type="journal article" date="2013" name="Nature">
        <title>Insights into bilaterian evolution from three spiralian genomes.</title>
        <authorList>
            <person name="Simakov O."/>
            <person name="Marletaz F."/>
            <person name="Cho S.J."/>
            <person name="Edsinger-Gonzales E."/>
            <person name="Havlak P."/>
            <person name="Hellsten U."/>
            <person name="Kuo D.H."/>
            <person name="Larsson T."/>
            <person name="Lv J."/>
            <person name="Arendt D."/>
            <person name="Savage R."/>
            <person name="Osoegawa K."/>
            <person name="de Jong P."/>
            <person name="Grimwood J."/>
            <person name="Chapman J.A."/>
            <person name="Shapiro H."/>
            <person name="Aerts A."/>
            <person name="Otillar R.P."/>
            <person name="Terry A.Y."/>
            <person name="Boore J.L."/>
            <person name="Grigoriev I.V."/>
            <person name="Lindberg D.R."/>
            <person name="Seaver E.C."/>
            <person name="Weisblat D.A."/>
            <person name="Putnam N.H."/>
            <person name="Rokhsar D.S."/>
        </authorList>
    </citation>
    <scope>NUCLEOTIDE SEQUENCE [LARGE SCALE GENOMIC DNA]</scope>
</reference>
<dbReference type="STRING" id="225164.V4B3Q9"/>
<dbReference type="OMA" id="YACARDF"/>
<dbReference type="GeneID" id="20237235"/>